<keyword evidence="1" id="KW-0732">Signal</keyword>
<dbReference type="InterPro" id="IPR036249">
    <property type="entry name" value="Thioredoxin-like_sf"/>
</dbReference>
<comment type="caution">
    <text evidence="2">The sequence shown here is derived from an EMBL/GenBank/DDBJ whole genome shotgun (WGS) entry which is preliminary data.</text>
</comment>
<dbReference type="InterPro" id="IPR010634">
    <property type="entry name" value="DUF1223"/>
</dbReference>
<evidence type="ECO:0000256" key="1">
    <source>
        <dbReference type="SAM" id="SignalP"/>
    </source>
</evidence>
<dbReference type="SUPFAM" id="SSF52833">
    <property type="entry name" value="Thioredoxin-like"/>
    <property type="match status" value="1"/>
</dbReference>
<dbReference type="PANTHER" id="PTHR36057:SF1">
    <property type="entry name" value="LIPOPROTEIN LIPID ATTACHMENT SITE-LIKE PROTEIN, PUTATIVE (DUF1223)-RELATED"/>
    <property type="match status" value="1"/>
</dbReference>
<dbReference type="PANTHER" id="PTHR36057">
    <property type="match status" value="1"/>
</dbReference>
<dbReference type="RefSeq" id="WP_039476549.1">
    <property type="nucleotide sequence ID" value="NZ_JSYN01000014.1"/>
</dbReference>
<reference evidence="2 3" key="1">
    <citation type="submission" date="2014-10" db="EMBL/GenBank/DDBJ databases">
        <title>Pedobacter Kyungheensis.</title>
        <authorList>
            <person name="Anderson B.M."/>
            <person name="Newman J.D."/>
        </authorList>
    </citation>
    <scope>NUCLEOTIDE SEQUENCE [LARGE SCALE GENOMIC DNA]</scope>
    <source>
        <strain evidence="2 3">KACC 16221</strain>
    </source>
</reference>
<dbReference type="AlphaFoldDB" id="A0A0C1DI71"/>
<keyword evidence="3" id="KW-1185">Reference proteome</keyword>
<evidence type="ECO:0000313" key="2">
    <source>
        <dbReference type="EMBL" id="KIA93595.1"/>
    </source>
</evidence>
<dbReference type="Proteomes" id="UP000031246">
    <property type="component" value="Unassembled WGS sequence"/>
</dbReference>
<organism evidence="2 3">
    <name type="scientific">Pedobacter kyungheensis</name>
    <dbReference type="NCBI Taxonomy" id="1069985"/>
    <lineage>
        <taxon>Bacteria</taxon>
        <taxon>Pseudomonadati</taxon>
        <taxon>Bacteroidota</taxon>
        <taxon>Sphingobacteriia</taxon>
        <taxon>Sphingobacteriales</taxon>
        <taxon>Sphingobacteriaceae</taxon>
        <taxon>Pedobacter</taxon>
    </lineage>
</organism>
<evidence type="ECO:0000313" key="3">
    <source>
        <dbReference type="Proteomes" id="UP000031246"/>
    </source>
</evidence>
<dbReference type="Pfam" id="PF06764">
    <property type="entry name" value="DUF1223"/>
    <property type="match status" value="1"/>
</dbReference>
<feature type="chain" id="PRO_5002129948" description="DUF1223 domain-containing protein" evidence="1">
    <location>
        <begin position="25"/>
        <end position="270"/>
    </location>
</feature>
<proteinExistence type="predicted"/>
<dbReference type="OrthoDB" id="9808254at2"/>
<dbReference type="EMBL" id="JSYN01000014">
    <property type="protein sequence ID" value="KIA93595.1"/>
    <property type="molecule type" value="Genomic_DNA"/>
</dbReference>
<gene>
    <name evidence="2" type="ORF">OC25_12595</name>
</gene>
<name>A0A0C1DI71_9SPHI</name>
<protein>
    <recommendedName>
        <fullName evidence="4">DUF1223 domain-containing protein</fullName>
    </recommendedName>
</protein>
<sequence length="270" mass="29772">MKTTKILWLANFFLVITLSITAFAAMYQVPLKNAAVSKPGKGFAVVELFTSEGCSSCPPADELLAKLEKESAGKDLFVLAYHVDYFDRLGWKDTFGNPEYAKRQAKYGEWLGLPQIYTPQVIVNGTNEFIGSEEGRIRNAISTQLSIQANAALKLQWHQTGQNFKVHYQTSGATKGRNLLIAVVQKAASTRVARGENEGRTLSHVQIVRQLQSEKLSANGIGAVSILLPKGYNEKDWEIIGLLQNQNTGQLVAATKATRFEQNTDANLTH</sequence>
<accession>A0A0C1DI71</accession>
<evidence type="ECO:0008006" key="4">
    <source>
        <dbReference type="Google" id="ProtNLM"/>
    </source>
</evidence>
<feature type="signal peptide" evidence="1">
    <location>
        <begin position="1"/>
        <end position="24"/>
    </location>
</feature>